<protein>
    <submittedName>
        <fullName evidence="4">General secretion pathway protein GspD</fullName>
    </submittedName>
</protein>
<evidence type="ECO:0000259" key="3">
    <source>
        <dbReference type="Pfam" id="PF00263"/>
    </source>
</evidence>
<evidence type="ECO:0000313" key="4">
    <source>
        <dbReference type="EMBL" id="QYJ69552.1"/>
    </source>
</evidence>
<keyword evidence="5" id="KW-1185">Reference proteome</keyword>
<dbReference type="InterPro" id="IPR001775">
    <property type="entry name" value="GspD/PilQ"/>
</dbReference>
<dbReference type="PANTHER" id="PTHR30332">
    <property type="entry name" value="PROBABLE GENERAL SECRETION PATHWAY PROTEIN D"/>
    <property type="match status" value="1"/>
</dbReference>
<dbReference type="InterPro" id="IPR050810">
    <property type="entry name" value="Bact_Secretion_Sys_Channel"/>
</dbReference>
<reference evidence="4 5" key="1">
    <citation type="submission" date="2021-07" db="EMBL/GenBank/DDBJ databases">
        <title>Flavobacterium WSW3-B6 sp.nov, isolated from seaweed.</title>
        <authorList>
            <person name="Muhammad N."/>
            <person name="Ho H."/>
            <person name="Lee Y.-J."/>
            <person name="Nguyen T."/>
            <person name="Ho J."/>
            <person name="Kim S.-G."/>
        </authorList>
    </citation>
    <scope>NUCLEOTIDE SEQUENCE [LARGE SCALE GENOMIC DNA]</scope>
    <source>
        <strain evidence="4 5">WSW3-B6</strain>
    </source>
</reference>
<dbReference type="Gene3D" id="3.55.50.30">
    <property type="match status" value="1"/>
</dbReference>
<evidence type="ECO:0000256" key="2">
    <source>
        <dbReference type="SAM" id="MobiDB-lite"/>
    </source>
</evidence>
<dbReference type="Proteomes" id="UP000825381">
    <property type="component" value="Chromosome"/>
</dbReference>
<feature type="domain" description="Type II/III secretion system secretin-like" evidence="3">
    <location>
        <begin position="541"/>
        <end position="708"/>
    </location>
</feature>
<dbReference type="PANTHER" id="PTHR30332:SF17">
    <property type="entry name" value="TYPE IV PILIATION SYSTEM PROTEIN DR_0774-RELATED"/>
    <property type="match status" value="1"/>
</dbReference>
<dbReference type="EMBL" id="CP080429">
    <property type="protein sequence ID" value="QYJ69552.1"/>
    <property type="molecule type" value="Genomic_DNA"/>
</dbReference>
<comment type="similarity">
    <text evidence="1">Belongs to the bacterial secretin family.</text>
</comment>
<evidence type="ECO:0000313" key="5">
    <source>
        <dbReference type="Proteomes" id="UP000825381"/>
    </source>
</evidence>
<dbReference type="InterPro" id="IPR004846">
    <property type="entry name" value="T2SS/T3SS_dom"/>
</dbReference>
<dbReference type="Pfam" id="PF00263">
    <property type="entry name" value="Secretin"/>
    <property type="match status" value="1"/>
</dbReference>
<organism evidence="4 5">
    <name type="scientific">Flavobacterium litorale</name>
    <dbReference type="NCBI Taxonomy" id="2856519"/>
    <lineage>
        <taxon>Bacteria</taxon>
        <taxon>Pseudomonadati</taxon>
        <taxon>Bacteroidota</taxon>
        <taxon>Flavobacteriia</taxon>
        <taxon>Flavobacteriales</taxon>
        <taxon>Flavobacteriaceae</taxon>
        <taxon>Flavobacterium</taxon>
    </lineage>
</organism>
<evidence type="ECO:0000256" key="1">
    <source>
        <dbReference type="RuleBase" id="RU004003"/>
    </source>
</evidence>
<gene>
    <name evidence="4" type="ORF">K1I41_12190</name>
</gene>
<name>A0ABX8V9Z5_9FLAO</name>
<dbReference type="PRINTS" id="PR00811">
    <property type="entry name" value="BCTERIALGSPD"/>
</dbReference>
<sequence>MRKLLFCCMLFTFTLIYGQEDNRIAQIRNNIEVIVPDTPGLAEKVNINIKQAALSDFLLAVSEVHKVNISVDPALKQINIVNNFTDVTVADLLVFLCKQYKLSINFTGNILAIKPYTEPTPIPETKEIDVNYDYDNGLLSLNLKDDKLYDSFKKIMDESGKNLVFTPGMENQLLTVYIKNMPFDAALNKLAYANNLYVTKSRDNFYLFDKLDGPAPSGSTTISESRPQRQRRSNFFFNVLDKERKLLEVDFEDTAIASIVYDIGTELEIDFFVASPLENAGNATVKAKNITFDELLIKIFESGLQAQPTAQQSRQPINNGNSNLQGVGNEAYTFLKEDDIYYFGTKTQLTVRNVKSVSLMHRSIELLGDPDTSRTIGRTSQSTFTSFNGSFNNNLSNTGQNNQNQRNNENSRDTESILTIIPDEVKADLDIKIDKELNSFIVNGPAEAIKRFESFIKYIDKPVPVILIEVMILEVNRSSLIETGIDAGIGDKPVTTSGSVFPSADITLGAQTINKIINRFDGFGSLNVGNVIPNFYLSLKALEANGNIKIRSTPRLSTLNGHRAQLSIGETTYYVVTNQNFYGSQIPQTSEIRNYQPIDAELSISIKPLVSGDGQITLDIRVIQSSFNSERIEDDAPPGINSREFTSIIRVRDQDLIVLGGLDEKVKNDSGSGVPLLSRIPILKWFFSSRKREDSNKKLTVLIKPTVIY</sequence>
<accession>A0ABX8V9Z5</accession>
<proteinExistence type="inferred from homology"/>
<feature type="compositionally biased region" description="Low complexity" evidence="2">
    <location>
        <begin position="392"/>
        <end position="408"/>
    </location>
</feature>
<feature type="region of interest" description="Disordered" evidence="2">
    <location>
        <begin position="392"/>
        <end position="414"/>
    </location>
</feature>